<gene>
    <name evidence="2" type="ORF">J5Y06_20915</name>
</gene>
<dbReference type="AlphaFoldDB" id="A0A8J7R4N1"/>
<feature type="signal peptide" evidence="1">
    <location>
        <begin position="1"/>
        <end position="28"/>
    </location>
</feature>
<evidence type="ECO:0000313" key="3">
    <source>
        <dbReference type="Proteomes" id="UP000666240"/>
    </source>
</evidence>
<proteinExistence type="predicted"/>
<organism evidence="2 3">
    <name type="scientific">Tianweitania sediminis</name>
    <dbReference type="NCBI Taxonomy" id="1502156"/>
    <lineage>
        <taxon>Bacteria</taxon>
        <taxon>Pseudomonadati</taxon>
        <taxon>Pseudomonadota</taxon>
        <taxon>Alphaproteobacteria</taxon>
        <taxon>Hyphomicrobiales</taxon>
        <taxon>Phyllobacteriaceae</taxon>
        <taxon>Tianweitania</taxon>
    </lineage>
</organism>
<keyword evidence="3" id="KW-1185">Reference proteome</keyword>
<evidence type="ECO:0000256" key="1">
    <source>
        <dbReference type="SAM" id="SignalP"/>
    </source>
</evidence>
<feature type="chain" id="PRO_5035314104" evidence="1">
    <location>
        <begin position="29"/>
        <end position="47"/>
    </location>
</feature>
<keyword evidence="1" id="KW-0732">Signal</keyword>
<reference evidence="2" key="1">
    <citation type="submission" date="2021-03" db="EMBL/GenBank/DDBJ databases">
        <title>Genome sequencing and assembly of Tianweitania sediminis.</title>
        <authorList>
            <person name="Chhetri G."/>
        </authorList>
    </citation>
    <scope>NUCLEOTIDE SEQUENCE</scope>
    <source>
        <strain evidence="2">Z8</strain>
    </source>
</reference>
<accession>A0A8J7R4N1</accession>
<dbReference type="Proteomes" id="UP000666240">
    <property type="component" value="Unassembled WGS sequence"/>
</dbReference>
<comment type="caution">
    <text evidence="2">The sequence shown here is derived from an EMBL/GenBank/DDBJ whole genome shotgun (WGS) entry which is preliminary data.</text>
</comment>
<name>A0A8J7R4N1_9HYPH</name>
<sequence>MTLKTARLSAFMATLVLTAAVFLLPANAVDTKKPVQVTFATQVEGAR</sequence>
<protein>
    <submittedName>
        <fullName evidence="2">Uncharacterized protein</fullName>
    </submittedName>
</protein>
<evidence type="ECO:0000313" key="2">
    <source>
        <dbReference type="EMBL" id="MBP0441118.1"/>
    </source>
</evidence>
<dbReference type="RefSeq" id="WP_209337148.1">
    <property type="nucleotide sequence ID" value="NZ_JAGIYY010000011.1"/>
</dbReference>
<dbReference type="EMBL" id="JAGIYY010000011">
    <property type="protein sequence ID" value="MBP0441118.1"/>
    <property type="molecule type" value="Genomic_DNA"/>
</dbReference>